<feature type="chain" id="PRO_5043409478" description="Thiamine pyrimidine synthase" evidence="12">
    <location>
        <begin position="31"/>
        <end position="340"/>
    </location>
</feature>
<dbReference type="Gene3D" id="3.40.190.10">
    <property type="entry name" value="Periplasmic binding protein-like II"/>
    <property type="match status" value="2"/>
</dbReference>
<accession>A0AAW7XU94</accession>
<sequence>MTSQNLSRRGFLGASAATIAYLGAGGPAAAADTTFKFITPFSLSLSFASVLFAEAKGYYNDEGLAFEVESAKGAAMASQMVIAEQMDSARTGGTNYIVSKVDHGAPLISIATIAQLSPFFVITSTENPAETISDLSGRTVGMASLGGSMEGTLDLLLLKGGVDPESVKRVKVADSAASFALIEAGRAGAFIGNTSSMIKAKSTGKGVQAFPMDDGMPGQVYVAREDDVAANPAKYVSFLKATHRAALEIATTAEADLGPILEVIGSMHDVNGLSDMETAKRDLATNAQNWLAKGEENLLRNIPDVWSNAVSMLHGQGMIGEAVDPKTLYTNALLDEALGV</sequence>
<evidence type="ECO:0000256" key="8">
    <source>
        <dbReference type="ARBA" id="ARBA00022977"/>
    </source>
</evidence>
<dbReference type="Pfam" id="PF09084">
    <property type="entry name" value="NMT1"/>
    <property type="match status" value="1"/>
</dbReference>
<evidence type="ECO:0000256" key="4">
    <source>
        <dbReference type="ARBA" id="ARBA00011738"/>
    </source>
</evidence>
<dbReference type="Proteomes" id="UP001169823">
    <property type="component" value="Unassembled WGS sequence"/>
</dbReference>
<evidence type="ECO:0000256" key="6">
    <source>
        <dbReference type="ARBA" id="ARBA00022723"/>
    </source>
</evidence>
<comment type="catalytic activity">
    <reaction evidence="11">
        <text>N(6)-(pyridoxal phosphate)-L-lysyl-[4-amino-5-hydroxymethyl-2-methylpyrimidine phosphate synthase] + L-histidyl-[4-amino-5-hydroxymethyl-2-methylpyrimidine phosphate synthase] + 2 Fe(3+) + 4 H2O = L-lysyl-[4-amino-5-hydroxymethyl-2-methylpyrimidine phosphate synthase] + (2S)-2-amino-5-hydroxy-4-oxopentanoyl-[4-amino-5-hydroxymethyl-2-methylpyrimidine phosphate synthase] + 4-amino-2-methyl-5-(phosphooxymethyl)pyrimidine + 3-oxopropanoate + 2 Fe(2+) + 2 H(+)</text>
        <dbReference type="Rhea" id="RHEA:65756"/>
        <dbReference type="Rhea" id="RHEA-COMP:16892"/>
        <dbReference type="Rhea" id="RHEA-COMP:16893"/>
        <dbReference type="Rhea" id="RHEA-COMP:16894"/>
        <dbReference type="Rhea" id="RHEA-COMP:16895"/>
        <dbReference type="ChEBI" id="CHEBI:15377"/>
        <dbReference type="ChEBI" id="CHEBI:15378"/>
        <dbReference type="ChEBI" id="CHEBI:29033"/>
        <dbReference type="ChEBI" id="CHEBI:29034"/>
        <dbReference type="ChEBI" id="CHEBI:29969"/>
        <dbReference type="ChEBI" id="CHEBI:29979"/>
        <dbReference type="ChEBI" id="CHEBI:33190"/>
        <dbReference type="ChEBI" id="CHEBI:58354"/>
        <dbReference type="ChEBI" id="CHEBI:143915"/>
        <dbReference type="ChEBI" id="CHEBI:157692"/>
    </reaction>
    <physiologicalReaction direction="left-to-right" evidence="11">
        <dbReference type="Rhea" id="RHEA:65757"/>
    </physiologicalReaction>
</comment>
<keyword evidence="6" id="KW-0479">Metal-binding</keyword>
<comment type="function">
    <text evidence="1">Responsible for the formation of the pyrimidine heterocycle in the thiamine biosynthesis pathway. Catalyzes the formation of hydroxymethylpyrimidine phosphate (HMP-P) from histidine and pyridoxal phosphate (PLP). The protein uses PLP and the active site histidine to form HMP-P, generating an inactive enzyme. The enzyme can only undergo a single turnover, which suggests it is a suicide enzyme.</text>
</comment>
<evidence type="ECO:0000256" key="9">
    <source>
        <dbReference type="ARBA" id="ARBA00023004"/>
    </source>
</evidence>
<keyword evidence="12" id="KW-0732">Signal</keyword>
<dbReference type="EMBL" id="JAUOPJ010000008">
    <property type="protein sequence ID" value="MDO6457585.1"/>
    <property type="molecule type" value="Genomic_DNA"/>
</dbReference>
<dbReference type="GO" id="GO:0046872">
    <property type="term" value="F:metal ion binding"/>
    <property type="evidence" value="ECO:0007669"/>
    <property type="project" value="UniProtKB-KW"/>
</dbReference>
<name>A0AAW7XU94_9RHOB</name>
<evidence type="ECO:0000256" key="11">
    <source>
        <dbReference type="ARBA" id="ARBA00048179"/>
    </source>
</evidence>
<dbReference type="SUPFAM" id="SSF53850">
    <property type="entry name" value="Periplasmic binding protein-like II"/>
    <property type="match status" value="1"/>
</dbReference>
<dbReference type="InterPro" id="IPR006311">
    <property type="entry name" value="TAT_signal"/>
</dbReference>
<dbReference type="RefSeq" id="WP_303480137.1">
    <property type="nucleotide sequence ID" value="NZ_JAUOPJ010000008.1"/>
</dbReference>
<evidence type="ECO:0000313" key="14">
    <source>
        <dbReference type="EMBL" id="MDO6457585.1"/>
    </source>
</evidence>
<evidence type="ECO:0000256" key="7">
    <source>
        <dbReference type="ARBA" id="ARBA00022898"/>
    </source>
</evidence>
<dbReference type="PANTHER" id="PTHR31528:SF1">
    <property type="entry name" value="4-AMINO-5-HYDROXYMETHYL-2-METHYLPYRIMIDINE PHOSPHATE SYNTHASE THI11-RELATED"/>
    <property type="match status" value="1"/>
</dbReference>
<feature type="signal peptide" evidence="12">
    <location>
        <begin position="1"/>
        <end position="30"/>
    </location>
</feature>
<proteinExistence type="inferred from homology"/>
<dbReference type="GO" id="GO:0016740">
    <property type="term" value="F:transferase activity"/>
    <property type="evidence" value="ECO:0007669"/>
    <property type="project" value="UniProtKB-KW"/>
</dbReference>
<comment type="pathway">
    <text evidence="2">Cofactor biosynthesis; thiamine diphosphate biosynthesis.</text>
</comment>
<reference evidence="14" key="1">
    <citation type="submission" date="2023-07" db="EMBL/GenBank/DDBJ databases">
        <title>Genome content predicts the carbon catabolic preferences of heterotrophic bacteria.</title>
        <authorList>
            <person name="Gralka M."/>
        </authorList>
    </citation>
    <scope>NUCLEOTIDE SEQUENCE</scope>
    <source>
        <strain evidence="14">I2M02</strain>
    </source>
</reference>
<evidence type="ECO:0000256" key="5">
    <source>
        <dbReference type="ARBA" id="ARBA00022679"/>
    </source>
</evidence>
<dbReference type="PANTHER" id="PTHR31528">
    <property type="entry name" value="4-AMINO-5-HYDROXYMETHYL-2-METHYLPYRIMIDINE PHOSPHATE SYNTHASE THI11-RELATED"/>
    <property type="match status" value="1"/>
</dbReference>
<evidence type="ECO:0000313" key="15">
    <source>
        <dbReference type="Proteomes" id="UP001169823"/>
    </source>
</evidence>
<organism evidence="14 15">
    <name type="scientific">Celeribacter halophilus</name>
    <dbReference type="NCBI Taxonomy" id="576117"/>
    <lineage>
        <taxon>Bacteria</taxon>
        <taxon>Pseudomonadati</taxon>
        <taxon>Pseudomonadota</taxon>
        <taxon>Alphaproteobacteria</taxon>
        <taxon>Rhodobacterales</taxon>
        <taxon>Roseobacteraceae</taxon>
        <taxon>Celeribacter</taxon>
    </lineage>
</organism>
<evidence type="ECO:0000256" key="12">
    <source>
        <dbReference type="SAM" id="SignalP"/>
    </source>
</evidence>
<evidence type="ECO:0000256" key="10">
    <source>
        <dbReference type="ARBA" id="ARBA00033171"/>
    </source>
</evidence>
<keyword evidence="8" id="KW-0784">Thiamine biosynthesis</keyword>
<dbReference type="PROSITE" id="PS51318">
    <property type="entry name" value="TAT"/>
    <property type="match status" value="1"/>
</dbReference>
<feature type="domain" description="SsuA/THI5-like" evidence="13">
    <location>
        <begin position="47"/>
        <end position="249"/>
    </location>
</feature>
<keyword evidence="7" id="KW-0663">Pyridoxal phosphate</keyword>
<dbReference type="InterPro" id="IPR015168">
    <property type="entry name" value="SsuA/THI5"/>
</dbReference>
<protein>
    <recommendedName>
        <fullName evidence="10">Thiamine pyrimidine synthase</fullName>
    </recommendedName>
</protein>
<dbReference type="GO" id="GO:0009228">
    <property type="term" value="P:thiamine biosynthetic process"/>
    <property type="evidence" value="ECO:0007669"/>
    <property type="project" value="UniProtKB-KW"/>
</dbReference>
<dbReference type="AlphaFoldDB" id="A0AAW7XU94"/>
<keyword evidence="9" id="KW-0408">Iron</keyword>
<keyword evidence="5" id="KW-0808">Transferase</keyword>
<comment type="similarity">
    <text evidence="3">Belongs to the NMT1/THI5 family.</text>
</comment>
<comment type="caution">
    <text evidence="14">The sequence shown here is derived from an EMBL/GenBank/DDBJ whole genome shotgun (WGS) entry which is preliminary data.</text>
</comment>
<evidence type="ECO:0000259" key="13">
    <source>
        <dbReference type="Pfam" id="PF09084"/>
    </source>
</evidence>
<evidence type="ECO:0000256" key="3">
    <source>
        <dbReference type="ARBA" id="ARBA00009406"/>
    </source>
</evidence>
<evidence type="ECO:0000256" key="1">
    <source>
        <dbReference type="ARBA" id="ARBA00003469"/>
    </source>
</evidence>
<evidence type="ECO:0000256" key="2">
    <source>
        <dbReference type="ARBA" id="ARBA00004948"/>
    </source>
</evidence>
<comment type="subunit">
    <text evidence="4">Homodimer.</text>
</comment>
<dbReference type="InterPro" id="IPR027939">
    <property type="entry name" value="NMT1/THI5"/>
</dbReference>
<gene>
    <name evidence="14" type="ORF">Q4494_10895</name>
</gene>